<dbReference type="Gene3D" id="3.40.366.10">
    <property type="entry name" value="Malonyl-Coenzyme A Acyl Carrier Protein, domain 2"/>
    <property type="match status" value="1"/>
</dbReference>
<feature type="active site" description="Proton donor; for dehydratase activity" evidence="7">
    <location>
        <position position="1079"/>
    </location>
</feature>
<dbReference type="Gene3D" id="1.10.1200.10">
    <property type="entry name" value="ACP-like"/>
    <property type="match status" value="1"/>
</dbReference>
<dbReference type="SUPFAM" id="SSF53901">
    <property type="entry name" value="Thiolase-like"/>
    <property type="match status" value="1"/>
</dbReference>
<dbReference type="InterPro" id="IPR042104">
    <property type="entry name" value="PKS_dehydratase_sf"/>
</dbReference>
<dbReference type="Proteomes" id="UP000694888">
    <property type="component" value="Unplaced"/>
</dbReference>
<feature type="region of interest" description="C-terminal hotdog fold" evidence="7">
    <location>
        <begin position="1018"/>
        <end position="1161"/>
    </location>
</feature>
<dbReference type="InterPro" id="IPR014031">
    <property type="entry name" value="Ketoacyl_synth_C"/>
</dbReference>
<dbReference type="InterPro" id="IPR006162">
    <property type="entry name" value="Ppantetheine_attach_site"/>
</dbReference>
<dbReference type="Gene3D" id="3.40.50.720">
    <property type="entry name" value="NAD(P)-binding Rossmann-like Domain"/>
    <property type="match status" value="1"/>
</dbReference>
<dbReference type="PROSITE" id="PS52004">
    <property type="entry name" value="KS3_2"/>
    <property type="match status" value="1"/>
</dbReference>
<dbReference type="InterPro" id="IPR013968">
    <property type="entry name" value="PKS_KR"/>
</dbReference>
<keyword evidence="4" id="KW-0597">Phosphoprotein</keyword>
<dbReference type="Pfam" id="PF08659">
    <property type="entry name" value="KR"/>
    <property type="match status" value="1"/>
</dbReference>
<evidence type="ECO:0000259" key="9">
    <source>
        <dbReference type="PROSITE" id="PS52004"/>
    </source>
</evidence>
<dbReference type="SUPFAM" id="SSF51735">
    <property type="entry name" value="NAD(P)-binding Rossmann-fold domains"/>
    <property type="match status" value="1"/>
</dbReference>
<dbReference type="PROSITE" id="PS00012">
    <property type="entry name" value="PHOSPHOPANTETHEINE"/>
    <property type="match status" value="1"/>
</dbReference>
<name>A0ABM1A1C0_APLCA</name>
<feature type="region of interest" description="N-terminal hotdog fold" evidence="7">
    <location>
        <begin position="868"/>
        <end position="1001"/>
    </location>
</feature>
<dbReference type="InterPro" id="IPR018201">
    <property type="entry name" value="Ketoacyl_synth_AS"/>
</dbReference>
<dbReference type="Gene3D" id="3.10.129.110">
    <property type="entry name" value="Polyketide synthase dehydratase"/>
    <property type="match status" value="1"/>
</dbReference>
<dbReference type="SUPFAM" id="SSF52777">
    <property type="entry name" value="CoA-dependent acyltransferases"/>
    <property type="match status" value="2"/>
</dbReference>
<dbReference type="Pfam" id="PF00109">
    <property type="entry name" value="ketoacyl-synt"/>
    <property type="match status" value="1"/>
</dbReference>
<dbReference type="SMART" id="SM00825">
    <property type="entry name" value="PKS_KS"/>
    <property type="match status" value="1"/>
</dbReference>
<evidence type="ECO:0000313" key="12">
    <source>
        <dbReference type="RefSeq" id="XP_012938829.1"/>
    </source>
</evidence>
<dbReference type="InterPro" id="IPR057326">
    <property type="entry name" value="KR_dom"/>
</dbReference>
<dbReference type="SUPFAM" id="SSF52151">
    <property type="entry name" value="FabD/lysophospholipase-like"/>
    <property type="match status" value="1"/>
</dbReference>
<dbReference type="Pfam" id="PF00668">
    <property type="entry name" value="Condensation"/>
    <property type="match status" value="1"/>
</dbReference>
<organism evidence="11 12">
    <name type="scientific">Aplysia californica</name>
    <name type="common">California sea hare</name>
    <dbReference type="NCBI Taxonomy" id="6500"/>
    <lineage>
        <taxon>Eukaryota</taxon>
        <taxon>Metazoa</taxon>
        <taxon>Spiralia</taxon>
        <taxon>Lophotrochozoa</taxon>
        <taxon>Mollusca</taxon>
        <taxon>Gastropoda</taxon>
        <taxon>Heterobranchia</taxon>
        <taxon>Euthyneura</taxon>
        <taxon>Tectipleura</taxon>
        <taxon>Aplysiida</taxon>
        <taxon>Aplysioidea</taxon>
        <taxon>Aplysiidae</taxon>
        <taxon>Aplysia</taxon>
    </lineage>
</organism>
<dbReference type="Gene3D" id="3.30.559.10">
    <property type="entry name" value="Chloramphenicol acetyltransferase-like domain"/>
    <property type="match status" value="1"/>
</dbReference>
<comment type="catalytic activity">
    <reaction evidence="6">
        <text>acetyl-CoA + n malonyl-CoA + 2n NADPH + 2n H(+) = a long-chain fatty acid + (n+1) CoA + n CO2 + 2n NADP(+).</text>
        <dbReference type="EC" id="2.3.1.85"/>
    </reaction>
</comment>
<dbReference type="InterPro" id="IPR036291">
    <property type="entry name" value="NAD(P)-bd_dom_sf"/>
</dbReference>
<dbReference type="PROSITE" id="PS00606">
    <property type="entry name" value="KS3_1"/>
    <property type="match status" value="1"/>
</dbReference>
<dbReference type="Pfam" id="PF14765">
    <property type="entry name" value="PS-DH"/>
    <property type="match status" value="1"/>
</dbReference>
<dbReference type="InterPro" id="IPR050091">
    <property type="entry name" value="PKS_NRPS_Biosynth_Enz"/>
</dbReference>
<evidence type="ECO:0000256" key="3">
    <source>
        <dbReference type="ARBA" id="ARBA00022450"/>
    </source>
</evidence>
<dbReference type="Pfam" id="PF00550">
    <property type="entry name" value="PP-binding"/>
    <property type="match status" value="1"/>
</dbReference>
<dbReference type="PANTHER" id="PTHR43775:SF37">
    <property type="entry name" value="SI:DKEY-61P9.11"/>
    <property type="match status" value="1"/>
</dbReference>
<evidence type="ECO:0000259" key="8">
    <source>
        <dbReference type="PROSITE" id="PS50075"/>
    </source>
</evidence>
<feature type="domain" description="Carrier" evidence="8">
    <location>
        <begin position="1997"/>
        <end position="2075"/>
    </location>
</feature>
<dbReference type="InterPro" id="IPR036736">
    <property type="entry name" value="ACP-like_sf"/>
</dbReference>
<dbReference type="Pfam" id="PF02801">
    <property type="entry name" value="Ketoacyl-synt_C"/>
    <property type="match status" value="1"/>
</dbReference>
<dbReference type="Gene3D" id="3.30.559.30">
    <property type="entry name" value="Nonribosomal peptide synthetase, condensation domain"/>
    <property type="match status" value="1"/>
</dbReference>
<dbReference type="Gene3D" id="3.30.70.3290">
    <property type="match status" value="1"/>
</dbReference>
<dbReference type="GeneID" id="101859645"/>
<evidence type="ECO:0000256" key="6">
    <source>
        <dbReference type="ARBA" id="ARBA00044883"/>
    </source>
</evidence>
<evidence type="ECO:0000259" key="10">
    <source>
        <dbReference type="PROSITE" id="PS52019"/>
    </source>
</evidence>
<evidence type="ECO:0000256" key="2">
    <source>
        <dbReference type="ARBA" id="ARBA00018769"/>
    </source>
</evidence>
<dbReference type="InterPro" id="IPR009081">
    <property type="entry name" value="PP-bd_ACP"/>
</dbReference>
<keyword evidence="5" id="KW-0808">Transferase</keyword>
<dbReference type="InterPro" id="IPR014030">
    <property type="entry name" value="Ketoacyl_synth_N"/>
</dbReference>
<dbReference type="Gene3D" id="3.40.47.10">
    <property type="match status" value="1"/>
</dbReference>
<dbReference type="PROSITE" id="PS52019">
    <property type="entry name" value="PKS_MFAS_DH"/>
    <property type="match status" value="1"/>
</dbReference>
<sequence length="2577" mass="287085">MTASVPGADNVEQFWRVLEQGENHVVEIPKERWNNDAFFDTDVHAVGKSYVKRAGLLKDPKAFDNKLFNINDFEADQMDPQQRFVLECCFMAMEDAGITREQLAGSNTGVYVGAMNGDYRALFTAKSPIVGNYTVTGISNSIISARVSFTFDLRGPSMTLDTACSSALVAIHVGAQALRTGDCDLALCGGTNFLMSPDVFVHLSKAHMVSPTGQCFAFSDSADGYTRGEGCGMVILKRLKDALRDGDHIWATIETGSNQDGHSVTPISAPSGDQQLRLLETVYQDAAMDLEGIDYIEAHGTGTSAGDPVEAKALGTFFRSKGTTRQRYIGSVKTNVGHLESAAGTAGLIKVLLMMKHSKIAPSLFFDRPNPKIDFPDLNLQVPTKAMDWPRRNKIACVNSFGFGGTNCHAVVKAFVEHDLMRRSSQSEVLSIPCIVCFSAKHEKSLKGSIEDFVQHPEVSSLDVHDVSYTSTVRRDHYNIRFACVIEDMSELLSKLNDHIQKGEKGIVANRRAKAVFVFCGMGTTWKGMCKEMLDESSAFRDAIVQIDEYLCEYVSWSLITRFEQESYFDDPEFSPIAIFACQVGLGRVWASLGVTPACVVGQSVGEVAAAFFAGILSLRDAVKIVYFRTTLMAKVIGGKMVIVRNMLVSKVKEVVKNFQGLANVSLEYSPVACAVSGNNNIITQVKQELQSKARSIGAQIQLIDLQVPVAYHSHHVDGCKEDLKQALSDITPNPPDVDMISSVLAEPVMGPLDADYWVSNMREPVRFYEAVQKTVTKGSKNVYIEIGPKPVLRAHSGDIFPQDIVVPIVSMYKQPEWKIFLQAVVSLYEQGFNIKWKNLPTKGTVVTCIPRYSFNPRRVLQLCESAHMILSGVHYMRKEHPFVYKVDTTNEFKTIITALTFPSVYDHIVSGMLIIPGALYAEIGFAVAMHNDSMDAPLYSVSVRFEQPCSFSRDGAVELDIEVKPSPAKGVGVEKYQSYKLAAVQGNKTFANIHLQAHNMPKHSPAINIRHIEARCTQMVKREEIYDSLKSFGFTYGPGYSLLMYALKSSQECLAKIFVPRAMFMEIGGTTIHPSILDGMVQTSVLLMNTMDEARDLLPRSIGKLTCYRPTEEEMYIYTTLKCSDRTLTLYDIKLTTLWGEVIADLEDLAIKSLTDKSDAVQDMYRCYWKLQKSNYTGEETKEPKALYVTDSVPEGTPTALMKRCLVYDPQEQTSDYLQNTLDTMLKNTAEPFELIIFLPNLKMDDSEDAYDVHTKILNSCMLLKFLYKYAFDKSLTIPLCLFTQRAFLPEDVTTETENVNPLMTALWGMTRCVLKEQIYTNFASVDLHLPEGKLCLDFVTSITDLILSDEALKGYPEFMVTEKDIFVNQFIAVEPDTVVPTFRHNFADTSQNVIFLSREPSVLTDSFAVYHKPQEKVEQASYISIDVSTTAFQSPLLYNMTMLYSTMEKRISQKGNGYPLFALENIGTGNAPVNGKKQTDHKVPLISCYPVPTGTKIKVPASTTVTADMIPDYVPGDLSRLVLLWCLQDLVLTPTATILASSATAKFGEALLCMLMSRRKPKPVQMNLVVVEELNNVESMGETVVSLVLTEETVVPILAKRWPMAKHFITVSSLLQDSARAPIAFFLPSVQVDLLDTNMVFHPQNLASTVPKVKKWMRKHASLMNRVAGCLHKAPSSYPVFKTAVSDLDELLEVQIIQMKSPLVRMEKSELFRQDAIYIVVGGLTGLGWLFVKFLSSNGAGNIAILNRRQASAEQNKDIEDLITAEDCNIKAFQGDVTNLDSLKTSFKNMLNSFRGSVIKGVFFGAAVVNDQLLVDVDPKTFSKVLAPKVMGVWNLHQLTKDLPLDYFIMHSSITSALGNAGQANYGAGNAFMDGIAHYRRHKKLSGQSINWGALDTGILSNYTEAKKFLENQGFILMTEEDITAVIIPILLLDWAQIVPCTFDEEILVKRVKRDMLVPFQYRLMSMLGSATEEVKIEEDILLALKTARELPPDQRVDVYERYVTALATQVLSAEDGTIKTDTSLIDIGMDSIVGMTMINQIYKELHCRLPAIVFITNDPTVRSIAQAIDDVLSGKMAEGSEFGPDMEQLAIAAAENESGDAPMKKEEVPALPAPPEKVKSFTASVVESSQLVIYKRHPRKSYLHGIVDVELPKARQDPEALKLAIIKVLEMHPAACFAFKEDSSKRNTIFNFEKKILSPEEAMDFRVMPSTEENLQQYCEEVFEFKGKGPMRFIMRQGNRALVRIVFHKAVFDFRSVHSFVKDLSAILHSEDNKPPTEKIQPDKYIIRQDDLSTELNKVYKSKSEALTHFWAKTLNHDVGNTSLKAHKIQYPPKPLEATNAAQRILLSPDLTRKLTAFIRTHKVSLLGIVASCYQILLHVLTGKSTLSLIFPVDLRRFNKDISGNVGNFSNEIPLPVTLDSTTKLTLVEFIVANNNKVQQHIDHGMLPFTYFQSLAERVMEVFHQSPHGICIEMTSPENIQYVMSKTTHQPPVLPIGMETNLFVQHHLHSGIVSLDLGYKTCLMSGAKAEVLLKNMAALLTCVVDKPKLQLGNMKKYTDDLDTNFDTKGSCTIL</sequence>
<dbReference type="InterPro" id="IPR049900">
    <property type="entry name" value="PKS_mFAS_DH"/>
</dbReference>
<evidence type="ECO:0000256" key="4">
    <source>
        <dbReference type="ARBA" id="ARBA00022553"/>
    </source>
</evidence>
<dbReference type="SMART" id="SM00822">
    <property type="entry name" value="PKS_KR"/>
    <property type="match status" value="1"/>
</dbReference>
<evidence type="ECO:0000313" key="11">
    <source>
        <dbReference type="Proteomes" id="UP000694888"/>
    </source>
</evidence>
<dbReference type="PROSITE" id="PS50075">
    <property type="entry name" value="CARRIER"/>
    <property type="match status" value="1"/>
</dbReference>
<dbReference type="EC" id="2.3.1.85" evidence="1"/>
<dbReference type="CDD" id="cd00833">
    <property type="entry name" value="PKS"/>
    <property type="match status" value="1"/>
</dbReference>
<feature type="domain" description="Ketosynthase family 3 (KS3)" evidence="9">
    <location>
        <begin position="1"/>
        <end position="414"/>
    </location>
</feature>
<feature type="domain" description="PKS/mFAS DH" evidence="10">
    <location>
        <begin position="868"/>
        <end position="1161"/>
    </location>
</feature>
<dbReference type="SMART" id="SM00823">
    <property type="entry name" value="PKS_PP"/>
    <property type="match status" value="1"/>
</dbReference>
<feature type="active site" description="Proton acceptor; for dehydratase activity" evidence="7">
    <location>
        <position position="908"/>
    </location>
</feature>
<dbReference type="RefSeq" id="XP_012938829.1">
    <property type="nucleotide sequence ID" value="XM_013083375.2"/>
</dbReference>
<dbReference type="InterPro" id="IPR020841">
    <property type="entry name" value="PKS_Beta-ketoAc_synthase_dom"/>
</dbReference>
<dbReference type="SMART" id="SM00827">
    <property type="entry name" value="PKS_AT"/>
    <property type="match status" value="1"/>
</dbReference>
<dbReference type="InterPro" id="IPR023213">
    <property type="entry name" value="CAT-like_dom_sf"/>
</dbReference>
<dbReference type="Pfam" id="PF00698">
    <property type="entry name" value="Acyl_transf_1"/>
    <property type="match status" value="1"/>
</dbReference>
<proteinExistence type="predicted"/>
<dbReference type="Pfam" id="PF16197">
    <property type="entry name" value="KAsynt_C_assoc"/>
    <property type="match status" value="1"/>
</dbReference>
<dbReference type="InterPro" id="IPR016035">
    <property type="entry name" value="Acyl_Trfase/lysoPLipase"/>
</dbReference>
<accession>A0ABM1A1C0</accession>
<keyword evidence="11" id="KW-1185">Reference proteome</keyword>
<dbReference type="InterPro" id="IPR032821">
    <property type="entry name" value="PKS_assoc"/>
</dbReference>
<dbReference type="InterPro" id="IPR014043">
    <property type="entry name" value="Acyl_transferase_dom"/>
</dbReference>
<protein>
    <recommendedName>
        <fullName evidence="2">Fatty acid synthase</fullName>
        <ecNumber evidence="1">2.3.1.85</ecNumber>
    </recommendedName>
</protein>
<dbReference type="InterPro" id="IPR020806">
    <property type="entry name" value="PKS_PP-bd"/>
</dbReference>
<dbReference type="SUPFAM" id="SSF47336">
    <property type="entry name" value="ACP-like"/>
    <property type="match status" value="1"/>
</dbReference>
<dbReference type="InterPro" id="IPR049551">
    <property type="entry name" value="PKS_DH_C"/>
</dbReference>
<reference evidence="12" key="1">
    <citation type="submission" date="2025-08" db="UniProtKB">
        <authorList>
            <consortium name="RefSeq"/>
        </authorList>
    </citation>
    <scope>IDENTIFICATION</scope>
</reference>
<dbReference type="InterPro" id="IPR001227">
    <property type="entry name" value="Ac_transferase_dom_sf"/>
</dbReference>
<dbReference type="InterPro" id="IPR016039">
    <property type="entry name" value="Thiolase-like"/>
</dbReference>
<evidence type="ECO:0000256" key="5">
    <source>
        <dbReference type="ARBA" id="ARBA00022679"/>
    </source>
</evidence>
<dbReference type="InterPro" id="IPR001242">
    <property type="entry name" value="Condensation_dom"/>
</dbReference>
<dbReference type="PANTHER" id="PTHR43775">
    <property type="entry name" value="FATTY ACID SYNTHASE"/>
    <property type="match status" value="1"/>
</dbReference>
<keyword evidence="3" id="KW-0596">Phosphopantetheine</keyword>
<evidence type="ECO:0000256" key="1">
    <source>
        <dbReference type="ARBA" id="ARBA00012873"/>
    </source>
</evidence>
<evidence type="ECO:0000256" key="7">
    <source>
        <dbReference type="PROSITE-ProRule" id="PRU01363"/>
    </source>
</evidence>
<gene>
    <name evidence="12" type="primary">LOC101859645</name>
</gene>